<sequence>MVLMLLINSFVRRHGDALFELIRAGMNSASIRALCQRPEQDTDAIYCRKIHRERRPKPRRLKLKMTKAHQRLDFLIRQGTCAGRSSTMPF</sequence>
<name>A0A8K0WNK4_9HYPO</name>
<gene>
    <name evidence="1" type="ORF">B0I35DRAFT_59224</name>
</gene>
<protein>
    <submittedName>
        <fullName evidence="1">Uncharacterized protein</fullName>
    </submittedName>
</protein>
<evidence type="ECO:0000313" key="2">
    <source>
        <dbReference type="Proteomes" id="UP000813444"/>
    </source>
</evidence>
<comment type="caution">
    <text evidence="1">The sequence shown here is derived from an EMBL/GenBank/DDBJ whole genome shotgun (WGS) entry which is preliminary data.</text>
</comment>
<reference evidence="1" key="1">
    <citation type="journal article" date="2021" name="Nat. Commun.">
        <title>Genetic determinants of endophytism in the Arabidopsis root mycobiome.</title>
        <authorList>
            <person name="Mesny F."/>
            <person name="Miyauchi S."/>
            <person name="Thiergart T."/>
            <person name="Pickel B."/>
            <person name="Atanasova L."/>
            <person name="Karlsson M."/>
            <person name="Huettel B."/>
            <person name="Barry K.W."/>
            <person name="Haridas S."/>
            <person name="Chen C."/>
            <person name="Bauer D."/>
            <person name="Andreopoulos W."/>
            <person name="Pangilinan J."/>
            <person name="LaButti K."/>
            <person name="Riley R."/>
            <person name="Lipzen A."/>
            <person name="Clum A."/>
            <person name="Drula E."/>
            <person name="Henrissat B."/>
            <person name="Kohler A."/>
            <person name="Grigoriev I.V."/>
            <person name="Martin F.M."/>
            <person name="Hacquard S."/>
        </authorList>
    </citation>
    <scope>NUCLEOTIDE SEQUENCE</scope>
    <source>
        <strain evidence="1">MPI-CAGE-CH-0235</strain>
    </source>
</reference>
<dbReference type="EMBL" id="JAGPNK010000010">
    <property type="protein sequence ID" value="KAH7312585.1"/>
    <property type="molecule type" value="Genomic_DNA"/>
</dbReference>
<accession>A0A8K0WNK4</accession>
<proteinExistence type="predicted"/>
<keyword evidence="2" id="KW-1185">Reference proteome</keyword>
<dbReference type="AlphaFoldDB" id="A0A8K0WNK4"/>
<evidence type="ECO:0000313" key="1">
    <source>
        <dbReference type="EMBL" id="KAH7312585.1"/>
    </source>
</evidence>
<organism evidence="1 2">
    <name type="scientific">Stachybotrys elegans</name>
    <dbReference type="NCBI Taxonomy" id="80388"/>
    <lineage>
        <taxon>Eukaryota</taxon>
        <taxon>Fungi</taxon>
        <taxon>Dikarya</taxon>
        <taxon>Ascomycota</taxon>
        <taxon>Pezizomycotina</taxon>
        <taxon>Sordariomycetes</taxon>
        <taxon>Hypocreomycetidae</taxon>
        <taxon>Hypocreales</taxon>
        <taxon>Stachybotryaceae</taxon>
        <taxon>Stachybotrys</taxon>
    </lineage>
</organism>
<dbReference type="Proteomes" id="UP000813444">
    <property type="component" value="Unassembled WGS sequence"/>
</dbReference>